<sequence>MKNLSMKHHLVVLLAVLNLLVFQSCQSQTPKNPQHLGEGTGDFDLDQLTFKEDVNALFSKVNYIKLPHKDAFYDKVKKEEVIRDTLAFEYKVSKADRAKVNTYFLDKSLNHRMVFFFVDKKNQFKAFSFFASKKDGDFSKQIELIDKKYKKYKVNLKPDKRRDFADAKAYQWESPDKIISVTMSTKPADGEYTMGLTVVDKKTDFKKFPINQFIYGNSVCLDNTCKE</sequence>
<dbReference type="RefSeq" id="WP_143166846.1">
    <property type="nucleotide sequence ID" value="NZ_FQUQ01000003.1"/>
</dbReference>
<dbReference type="EMBL" id="FQUQ01000003">
    <property type="protein sequence ID" value="SHF86931.1"/>
    <property type="molecule type" value="Genomic_DNA"/>
</dbReference>
<gene>
    <name evidence="2" type="ORF">SAMN04488522_103949</name>
</gene>
<dbReference type="STRING" id="288992.SAMN04488522_103949"/>
<evidence type="ECO:0000256" key="1">
    <source>
        <dbReference type="SAM" id="SignalP"/>
    </source>
</evidence>
<feature type="chain" id="PRO_5012251539" description="Lipoprotein" evidence="1">
    <location>
        <begin position="28"/>
        <end position="227"/>
    </location>
</feature>
<dbReference type="PROSITE" id="PS51257">
    <property type="entry name" value="PROKAR_LIPOPROTEIN"/>
    <property type="match status" value="1"/>
</dbReference>
<keyword evidence="3" id="KW-1185">Reference proteome</keyword>
<protein>
    <recommendedName>
        <fullName evidence="4">Lipoprotein</fullName>
    </recommendedName>
</protein>
<dbReference type="AlphaFoldDB" id="A0A1M5F7A1"/>
<organism evidence="2 3">
    <name type="scientific">Pedobacter caeni</name>
    <dbReference type="NCBI Taxonomy" id="288992"/>
    <lineage>
        <taxon>Bacteria</taxon>
        <taxon>Pseudomonadati</taxon>
        <taxon>Bacteroidota</taxon>
        <taxon>Sphingobacteriia</taxon>
        <taxon>Sphingobacteriales</taxon>
        <taxon>Sphingobacteriaceae</taxon>
        <taxon>Pedobacter</taxon>
    </lineage>
</organism>
<evidence type="ECO:0008006" key="4">
    <source>
        <dbReference type="Google" id="ProtNLM"/>
    </source>
</evidence>
<dbReference type="Proteomes" id="UP000184287">
    <property type="component" value="Unassembled WGS sequence"/>
</dbReference>
<accession>A0A1M5F7A1</accession>
<proteinExistence type="predicted"/>
<keyword evidence="1" id="KW-0732">Signal</keyword>
<evidence type="ECO:0000313" key="3">
    <source>
        <dbReference type="Proteomes" id="UP000184287"/>
    </source>
</evidence>
<name>A0A1M5F7A1_9SPHI</name>
<feature type="signal peptide" evidence="1">
    <location>
        <begin position="1"/>
        <end position="27"/>
    </location>
</feature>
<evidence type="ECO:0000313" key="2">
    <source>
        <dbReference type="EMBL" id="SHF86931.1"/>
    </source>
</evidence>
<reference evidence="3" key="1">
    <citation type="submission" date="2016-11" db="EMBL/GenBank/DDBJ databases">
        <authorList>
            <person name="Varghese N."/>
            <person name="Submissions S."/>
        </authorList>
    </citation>
    <scope>NUCLEOTIDE SEQUENCE [LARGE SCALE GENOMIC DNA]</scope>
    <source>
        <strain evidence="3">DSM 16990</strain>
    </source>
</reference>
<dbReference type="OrthoDB" id="1248521at2"/>